<dbReference type="GeneID" id="71516303"/>
<name>A0AAC9NMS8_VIRHA</name>
<dbReference type="Proteomes" id="UP000621631">
    <property type="component" value="Unassembled WGS sequence"/>
</dbReference>
<dbReference type="RefSeq" id="WP_019376319.1">
    <property type="nucleotide sequence ID" value="NZ_CP017962.1"/>
</dbReference>
<dbReference type="Proteomes" id="UP000182945">
    <property type="component" value="Chromosome"/>
</dbReference>
<protein>
    <submittedName>
        <fullName evidence="1">Uncharacterized protein</fullName>
    </submittedName>
</protein>
<reference evidence="2 4" key="2">
    <citation type="submission" date="2020-09" db="EMBL/GenBank/DDBJ databases">
        <title>Draft Genome Sequences of Oil-Oxidizing Bacteria Halomonas titanicae, Marinobacter lutaoensis, and Virgibacillus halodenitrificans Isolated from Highly Saline Environments.</title>
        <authorList>
            <person name="Grouzdev D.S."/>
            <person name="Sokolova D.S."/>
            <person name="Semenova E.M."/>
            <person name="Borzenkov I.A."/>
            <person name="Bidzhieva S.K."/>
            <person name="Poltaraus A.B."/>
            <person name="Nazina T.N."/>
        </authorList>
    </citation>
    <scope>NUCLEOTIDE SEQUENCE [LARGE SCALE GENOMIC DNA]</scope>
    <source>
        <strain evidence="2 4">VKM B-3472D</strain>
    </source>
</reference>
<organism evidence="1 3">
    <name type="scientific">Virgibacillus halodenitrificans</name>
    <name type="common">Bacillus halodenitrificans</name>
    <dbReference type="NCBI Taxonomy" id="1482"/>
    <lineage>
        <taxon>Bacteria</taxon>
        <taxon>Bacillati</taxon>
        <taxon>Bacillota</taxon>
        <taxon>Bacilli</taxon>
        <taxon>Bacillales</taxon>
        <taxon>Bacillaceae</taxon>
        <taxon>Virgibacillus</taxon>
    </lineage>
</organism>
<gene>
    <name evidence="1" type="ORF">BME96_17990</name>
    <name evidence="2" type="ORF">IC602_07775</name>
</gene>
<dbReference type="EMBL" id="JACWEZ010000003">
    <property type="protein sequence ID" value="MBD1222504.1"/>
    <property type="molecule type" value="Genomic_DNA"/>
</dbReference>
<evidence type="ECO:0000313" key="3">
    <source>
        <dbReference type="Proteomes" id="UP000182945"/>
    </source>
</evidence>
<dbReference type="KEGG" id="vhl:BME96_17990"/>
<reference evidence="1 3" key="1">
    <citation type="submission" date="2016-11" db="EMBL/GenBank/DDBJ databases">
        <title>Complete genome sequencing of Virgibacillus halodenitrificans PDB-F2.</title>
        <authorList>
            <person name="Sun Z."/>
            <person name="Zhou Y."/>
            <person name="Li H."/>
        </authorList>
    </citation>
    <scope>NUCLEOTIDE SEQUENCE [LARGE SCALE GENOMIC DNA]</scope>
    <source>
        <strain evidence="1 3">PDB-F2</strain>
    </source>
</reference>
<dbReference type="EMBL" id="CP017962">
    <property type="protein sequence ID" value="APC49974.1"/>
    <property type="molecule type" value="Genomic_DNA"/>
</dbReference>
<evidence type="ECO:0000313" key="4">
    <source>
        <dbReference type="Proteomes" id="UP000621631"/>
    </source>
</evidence>
<dbReference type="AlphaFoldDB" id="A0AAC9NMS8"/>
<keyword evidence="4" id="KW-1185">Reference proteome</keyword>
<sequence>MYLIARQPYSKVERVISSAGQQHIKHQRMMYMYEEEIVTQYHTFPLEIVNDVSFREINGSGGLLYLHTMKGVFTYMVAQPPYLFIQAFKNHVNRW</sequence>
<proteinExistence type="predicted"/>
<accession>A0AAC9NMS8</accession>
<evidence type="ECO:0000313" key="1">
    <source>
        <dbReference type="EMBL" id="APC49974.1"/>
    </source>
</evidence>
<evidence type="ECO:0000313" key="2">
    <source>
        <dbReference type="EMBL" id="MBD1222504.1"/>
    </source>
</evidence>